<dbReference type="SUPFAM" id="SSF53335">
    <property type="entry name" value="S-adenosyl-L-methionine-dependent methyltransferases"/>
    <property type="match status" value="1"/>
</dbReference>
<dbReference type="InterPro" id="IPR001525">
    <property type="entry name" value="C5_MeTfrase"/>
</dbReference>
<organism evidence="6 7">
    <name type="scientific">Volvox africanus</name>
    <dbReference type="NCBI Taxonomy" id="51714"/>
    <lineage>
        <taxon>Eukaryota</taxon>
        <taxon>Viridiplantae</taxon>
        <taxon>Chlorophyta</taxon>
        <taxon>core chlorophytes</taxon>
        <taxon>Chlorophyceae</taxon>
        <taxon>CS clade</taxon>
        <taxon>Chlamydomonadales</taxon>
        <taxon>Volvocaceae</taxon>
        <taxon>Volvox</taxon>
    </lineage>
</organism>
<evidence type="ECO:0000256" key="3">
    <source>
        <dbReference type="ARBA" id="ARBA00022679"/>
    </source>
</evidence>
<dbReference type="EMBL" id="BSDZ01000089">
    <property type="protein sequence ID" value="GLI69940.1"/>
    <property type="molecule type" value="Genomic_DNA"/>
</dbReference>
<evidence type="ECO:0000256" key="5">
    <source>
        <dbReference type="SAM" id="MobiDB-lite"/>
    </source>
</evidence>
<feature type="compositionally biased region" description="Acidic residues" evidence="5">
    <location>
        <begin position="473"/>
        <end position="485"/>
    </location>
</feature>
<evidence type="ECO:0000256" key="1">
    <source>
        <dbReference type="ARBA" id="ARBA00011975"/>
    </source>
</evidence>
<feature type="region of interest" description="Disordered" evidence="5">
    <location>
        <begin position="462"/>
        <end position="485"/>
    </location>
</feature>
<keyword evidence="3" id="KW-0808">Transferase</keyword>
<dbReference type="Pfam" id="PF00145">
    <property type="entry name" value="DNA_methylase"/>
    <property type="match status" value="1"/>
</dbReference>
<keyword evidence="2" id="KW-0489">Methyltransferase</keyword>
<evidence type="ECO:0000256" key="4">
    <source>
        <dbReference type="ARBA" id="ARBA00022691"/>
    </source>
</evidence>
<dbReference type="InterPro" id="IPR050390">
    <property type="entry name" value="C5-Methyltransferase"/>
</dbReference>
<proteinExistence type="predicted"/>
<name>A0ABQ5SJ63_9CHLO</name>
<reference evidence="6 7" key="1">
    <citation type="journal article" date="2023" name="IScience">
        <title>Expanded male sex-determining region conserved during the evolution of homothallism in the green alga Volvox.</title>
        <authorList>
            <person name="Yamamoto K."/>
            <person name="Matsuzaki R."/>
            <person name="Mahakham W."/>
            <person name="Heman W."/>
            <person name="Sekimoto H."/>
            <person name="Kawachi M."/>
            <person name="Minakuchi Y."/>
            <person name="Toyoda A."/>
            <person name="Nozaki H."/>
        </authorList>
    </citation>
    <scope>NUCLEOTIDE SEQUENCE [LARGE SCALE GENOMIC DNA]</scope>
    <source>
        <strain evidence="6 7">NIES-4468</strain>
    </source>
</reference>
<evidence type="ECO:0000256" key="2">
    <source>
        <dbReference type="ARBA" id="ARBA00022603"/>
    </source>
</evidence>
<dbReference type="Gene3D" id="3.40.50.150">
    <property type="entry name" value="Vaccinia Virus protein VP39"/>
    <property type="match status" value="1"/>
</dbReference>
<sequence>MANLQADLRFLKSVKPDTFYFVATKEDSEANPECLLMVREVLYPQDWRSCWKTASDEQKSEMIKNVKVQGTWFYRYNETADSVHLVDPRKLERNNKEDVMDERAFSGPPPHVHVDQRRVYVCKNRFGDYKATVPILSLRRQVSVRFGKPTPGSSGLELWYDKSYDDSFMAYEDTSAIAAGNGPSSAAAAAAAGAGRSRPRNQSISRGSKHPRHHHDQDQDHTCPNPTKPPAIPQHLKGPSPLLSPDDGETGRTVPIAPYFSAMGRIPDSHELREALLQELRGHRAPHPSTRQLGKHTDKATCLWRLDVCCGSGGSAYPLEDGMLRTLLGCADRQQQEEVVQTRTLWSCDIKMSALLSHMANNNDCTIVLCCHAEELQVLVYMMHELWIWLLYSMNNLASTPQVERAGGGEMQVQEQQQFHDEDGTVQQQQQQSKEPSDAIPHIPKKQPNQHILALQHLQGKEQGGPIANHSDDTDETDHGDVDDDGDSEVWAVRDIWGVRLHHYVKIGKNGQLEKELLVEDCQLEFLVEWSYKETRHKERWPDYPEGLLQWVPLRDALSSLKLLQNLVRRILVTEALLPKKGMRLLLTAGCPCQELSGHNQSIHARGDIFDSVRNKIVFSVLKMAFQLEVSHIILEQVTDVSRWEDGIWHRTVQAMLNQAGYQQKTCVVHAASHGLPQIRPRIFLVACTPGHQLPPAPRPEFHRTLMLPLAPDENGNQVVRGRKLRRHKRALRRCYPTAGEDAFLYPSQTLEDATSNLENRENFSLSPVTLVEDLHLPLQHVLAQPPPAATPSAELRFALYLGNAAPAVLAFSRAVLYRFAKDHHAAMERASQRVNSLAGQGK</sequence>
<dbReference type="PANTHER" id="PTHR10629">
    <property type="entry name" value="CYTOSINE-SPECIFIC METHYLTRANSFERASE"/>
    <property type="match status" value="1"/>
</dbReference>
<dbReference type="InterPro" id="IPR029063">
    <property type="entry name" value="SAM-dependent_MTases_sf"/>
</dbReference>
<dbReference type="EC" id="2.1.1.37" evidence="1"/>
<feature type="region of interest" description="Disordered" evidence="5">
    <location>
        <begin position="188"/>
        <end position="255"/>
    </location>
</feature>
<gene>
    <name evidence="6" type="ORF">VaNZ11_014674</name>
</gene>
<comment type="caution">
    <text evidence="6">The sequence shown here is derived from an EMBL/GenBank/DDBJ whole genome shotgun (WGS) entry which is preliminary data.</text>
</comment>
<dbReference type="Proteomes" id="UP001165090">
    <property type="component" value="Unassembled WGS sequence"/>
</dbReference>
<evidence type="ECO:0000313" key="6">
    <source>
        <dbReference type="EMBL" id="GLI69940.1"/>
    </source>
</evidence>
<evidence type="ECO:0000313" key="7">
    <source>
        <dbReference type="Proteomes" id="UP001165090"/>
    </source>
</evidence>
<keyword evidence="4" id="KW-0949">S-adenosyl-L-methionine</keyword>
<dbReference type="PANTHER" id="PTHR10629:SF52">
    <property type="entry name" value="DNA (CYTOSINE-5)-METHYLTRANSFERASE 1"/>
    <property type="match status" value="1"/>
</dbReference>
<feature type="region of interest" description="Disordered" evidence="5">
    <location>
        <begin position="405"/>
        <end position="444"/>
    </location>
</feature>
<accession>A0ABQ5SJ63</accession>
<protein>
    <recommendedName>
        <fullName evidence="1">DNA (cytosine-5-)-methyltransferase</fullName>
        <ecNumber evidence="1">2.1.1.37</ecNumber>
    </recommendedName>
</protein>
<feature type="non-terminal residue" evidence="6">
    <location>
        <position position="843"/>
    </location>
</feature>
<keyword evidence="7" id="KW-1185">Reference proteome</keyword>